<feature type="transmembrane region" description="Helical" evidence="1">
    <location>
        <begin position="872"/>
        <end position="889"/>
    </location>
</feature>
<protein>
    <submittedName>
        <fullName evidence="2">Efflux RND transporter permease subunit</fullName>
    </submittedName>
</protein>
<organism evidence="2 3">
    <name type="scientific">Roseovarius ramblicola</name>
    <dbReference type="NCBI Taxonomy" id="2022336"/>
    <lineage>
        <taxon>Bacteria</taxon>
        <taxon>Pseudomonadati</taxon>
        <taxon>Pseudomonadota</taxon>
        <taxon>Alphaproteobacteria</taxon>
        <taxon>Rhodobacterales</taxon>
        <taxon>Roseobacteraceae</taxon>
        <taxon>Roseovarius</taxon>
    </lineage>
</organism>
<name>A0ABV5HWX9_9RHOB</name>
<keyword evidence="1" id="KW-0812">Transmembrane</keyword>
<accession>A0ABV5HWX9</accession>
<feature type="transmembrane region" description="Helical" evidence="1">
    <location>
        <begin position="515"/>
        <end position="535"/>
    </location>
</feature>
<dbReference type="RefSeq" id="WP_377067311.1">
    <property type="nucleotide sequence ID" value="NZ_JBHMEC010000008.1"/>
</dbReference>
<feature type="transmembrane region" description="Helical" evidence="1">
    <location>
        <begin position="896"/>
        <end position="914"/>
    </location>
</feature>
<dbReference type="PANTHER" id="PTHR32063">
    <property type="match status" value="1"/>
</dbReference>
<dbReference type="EMBL" id="JBHMEC010000008">
    <property type="protein sequence ID" value="MFB9148922.1"/>
    <property type="molecule type" value="Genomic_DNA"/>
</dbReference>
<feature type="transmembrane region" description="Helical" evidence="1">
    <location>
        <begin position="427"/>
        <end position="447"/>
    </location>
</feature>
<evidence type="ECO:0000313" key="2">
    <source>
        <dbReference type="EMBL" id="MFB9148922.1"/>
    </source>
</evidence>
<feature type="transmembrane region" description="Helical" evidence="1">
    <location>
        <begin position="998"/>
        <end position="1023"/>
    </location>
</feature>
<feature type="transmembrane region" description="Helical" evidence="1">
    <location>
        <begin position="967"/>
        <end position="986"/>
    </location>
</feature>
<feature type="transmembrane region" description="Helical" evidence="1">
    <location>
        <begin position="1088"/>
        <end position="1112"/>
    </location>
</feature>
<dbReference type="Gene3D" id="3.30.70.1440">
    <property type="entry name" value="Multidrug efflux transporter AcrB pore domain"/>
    <property type="match status" value="1"/>
</dbReference>
<dbReference type="SUPFAM" id="SSF82866">
    <property type="entry name" value="Multidrug efflux transporter AcrB transmembrane domain"/>
    <property type="match status" value="2"/>
</dbReference>
<feature type="transmembrane region" description="Helical" evidence="1">
    <location>
        <begin position="920"/>
        <end position="946"/>
    </location>
</feature>
<dbReference type="InterPro" id="IPR001036">
    <property type="entry name" value="Acrflvin-R"/>
</dbReference>
<keyword evidence="1" id="KW-1133">Transmembrane helix</keyword>
<dbReference type="Proteomes" id="UP001589670">
    <property type="component" value="Unassembled WGS sequence"/>
</dbReference>
<keyword evidence="3" id="KW-1185">Reference proteome</keyword>
<feature type="transmembrane region" description="Helical" evidence="1">
    <location>
        <begin position="453"/>
        <end position="476"/>
    </location>
</feature>
<dbReference type="InterPro" id="IPR027463">
    <property type="entry name" value="AcrB_DN_DC_subdom"/>
</dbReference>
<keyword evidence="1" id="KW-0472">Membrane</keyword>
<dbReference type="Pfam" id="PF00873">
    <property type="entry name" value="ACR_tran"/>
    <property type="match status" value="1"/>
</dbReference>
<dbReference type="Gene3D" id="3.30.2090.10">
    <property type="entry name" value="Multidrug efflux transporter AcrB TolC docking domain, DN and DC subdomains"/>
    <property type="match status" value="2"/>
</dbReference>
<dbReference type="PANTHER" id="PTHR32063:SF33">
    <property type="entry name" value="RND SUPERFAMILY EFFLUX PUMP PERMEASE COMPONENT"/>
    <property type="match status" value="1"/>
</dbReference>
<dbReference type="Gene3D" id="3.30.70.1430">
    <property type="entry name" value="Multidrug efflux transporter AcrB pore domain"/>
    <property type="match status" value="2"/>
</dbReference>
<feature type="transmembrane region" description="Helical" evidence="1">
    <location>
        <begin position="353"/>
        <end position="373"/>
    </location>
</feature>
<feature type="transmembrane region" description="Helical" evidence="1">
    <location>
        <begin position="1044"/>
        <end position="1068"/>
    </location>
</feature>
<evidence type="ECO:0000313" key="3">
    <source>
        <dbReference type="Proteomes" id="UP001589670"/>
    </source>
</evidence>
<comment type="caution">
    <text evidence="2">The sequence shown here is derived from an EMBL/GenBank/DDBJ whole genome shotgun (WGS) entry which is preliminary data.</text>
</comment>
<proteinExistence type="predicted"/>
<sequence>MGGIISFFTRHRTAANLLLILLVALGLMAAPNMRAQFFPDIVIDNVTVSVAWDGASAEDVDAGIVQLVEPALLAVEGVTEARATSRENSAAMVLEFEPGWDMGRAADEVESALDQITDLPDDAEEPVVRRGAWHDRVTDVIISGPVGAGQLARTGDEFVARLFAAGVTRATVSGVAVPETRVEVPAQALVAHDLTMADIAAAIAARVDADPAGDVTGANARLRTGTEARSPAEIAAIPLRLRPDGTALEIGDLATVQAGGLDRGLAYYVGGAPAVAVRVDRPAEGDALDVQATVEQIADGMLQNLPEGVTLDLVRTRSEAISSRLTMLLDNAATGLALVVGLLFLFLNARTAFWVAAGIPVAMLAALALMYAAGLTLNMISLFAIIITLGIVVDDAIVVGEHADARHRRLGEPPAVAAERAAGRMALPVFSATLTTLIAFFGLAIIGGRFGDLIYDIPFTVIAVLAASLVECFLILPNHMAHALARSARERWYDVPSRVVNRAFTAFRDRGFRPLIALVIRARYAVLAGAVLLLATQVASVVRGDVTWRFFNAPERGSVTGNFAMAPGATRADALAQMRAVQQAVEDLGKDYAARHGTNPVSHVLAQVGGHAGRGMAGSETRDDDLKGGISIELIDADLRPYSSFAFLADLQDRAPRLPMTEALSFRGSRSGPGGDAIDIALYGATAETLKAAAEALKTRLAQEPEVSALEDTLAWDKAELVLELTPHGQALGFDIDALGRTLRNRVSGIEAATYPDGPRSATIRVELPEADLSADFLDTTMVRGATGHYVPVADIVTVTTRTGFSTVRRENGLRLVTVTGDISGDDPARAAAITRALGDEILPRIAGEYRVEYRMGGLSEQEDDFLADARLGLMLTLLGIYLVLALVFASWARPLAVMAVIPFGLVGAIWGHAHWDVPLSMFSVVGLLGMTGIIINDSIVLVTAIDGHARGRGLLPAIIEGTADRLRAVVLTTLTTVLGLAPLLFERSTQAQFLKPTVITLVYGLGFGMVLVLILMPALLAIGRDMGRPFTALARGWRARRGGVAVLMRGTGAALALWFAATMGWVLATGALPAPLAGLVPLAPMQAALVLQAGGTAALVAMAWIGAVATTRRHRQSGLRRP</sequence>
<dbReference type="Gene3D" id="3.30.70.1320">
    <property type="entry name" value="Multidrug efflux transporter AcrB pore domain like"/>
    <property type="match status" value="1"/>
</dbReference>
<reference evidence="2 3" key="1">
    <citation type="submission" date="2024-09" db="EMBL/GenBank/DDBJ databases">
        <authorList>
            <person name="Sun Q."/>
            <person name="Mori K."/>
        </authorList>
    </citation>
    <scope>NUCLEOTIDE SEQUENCE [LARGE SCALE GENOMIC DNA]</scope>
    <source>
        <strain evidence="2 3">CECT 9424</strain>
    </source>
</reference>
<dbReference type="SUPFAM" id="SSF82693">
    <property type="entry name" value="Multidrug efflux transporter AcrB pore domain, PN1, PN2, PC1 and PC2 subdomains"/>
    <property type="match status" value="1"/>
</dbReference>
<dbReference type="Gene3D" id="1.20.1640.10">
    <property type="entry name" value="Multidrug efflux transporter AcrB transmembrane domain"/>
    <property type="match status" value="2"/>
</dbReference>
<dbReference type="SUPFAM" id="SSF82714">
    <property type="entry name" value="Multidrug efflux transporter AcrB TolC docking domain, DN and DC subdomains"/>
    <property type="match status" value="2"/>
</dbReference>
<dbReference type="PRINTS" id="PR00702">
    <property type="entry name" value="ACRIFLAVINRP"/>
</dbReference>
<evidence type="ECO:0000256" key="1">
    <source>
        <dbReference type="SAM" id="Phobius"/>
    </source>
</evidence>
<feature type="transmembrane region" description="Helical" evidence="1">
    <location>
        <begin position="325"/>
        <end position="346"/>
    </location>
</feature>
<gene>
    <name evidence="2" type="ORF">ACFFU4_04060</name>
</gene>
<feature type="transmembrane region" description="Helical" evidence="1">
    <location>
        <begin position="379"/>
        <end position="399"/>
    </location>
</feature>